<keyword evidence="1" id="KW-0812">Transmembrane</keyword>
<proteinExistence type="predicted"/>
<keyword evidence="3" id="KW-1185">Reference proteome</keyword>
<protein>
    <submittedName>
        <fullName evidence="2">Uncharacterized protein</fullName>
    </submittedName>
</protein>
<dbReference type="EMBL" id="MU005646">
    <property type="protein sequence ID" value="KAF2675864.1"/>
    <property type="molecule type" value="Genomic_DNA"/>
</dbReference>
<accession>A0A6G1ICC0</accession>
<evidence type="ECO:0000313" key="3">
    <source>
        <dbReference type="Proteomes" id="UP000799291"/>
    </source>
</evidence>
<keyword evidence="1" id="KW-0472">Membrane</keyword>
<dbReference type="Proteomes" id="UP000799291">
    <property type="component" value="Unassembled WGS sequence"/>
</dbReference>
<organism evidence="2 3">
    <name type="scientific">Lentithecium fluviatile CBS 122367</name>
    <dbReference type="NCBI Taxonomy" id="1168545"/>
    <lineage>
        <taxon>Eukaryota</taxon>
        <taxon>Fungi</taxon>
        <taxon>Dikarya</taxon>
        <taxon>Ascomycota</taxon>
        <taxon>Pezizomycotina</taxon>
        <taxon>Dothideomycetes</taxon>
        <taxon>Pleosporomycetidae</taxon>
        <taxon>Pleosporales</taxon>
        <taxon>Massarineae</taxon>
        <taxon>Lentitheciaceae</taxon>
        <taxon>Lentithecium</taxon>
    </lineage>
</organism>
<dbReference type="AlphaFoldDB" id="A0A6G1ICC0"/>
<name>A0A6G1ICC0_9PLEO</name>
<keyword evidence="1" id="KW-1133">Transmembrane helix</keyword>
<evidence type="ECO:0000256" key="1">
    <source>
        <dbReference type="SAM" id="Phobius"/>
    </source>
</evidence>
<gene>
    <name evidence="2" type="ORF">K458DRAFT_196975</name>
</gene>
<sequence>MEKKCVRGPVVGRIGRVLDSVTAMSFFAVWCEIVMAFSYWTCAGFQLSRIARDPIRFAMPKWRWCATSIRCHADTDCVVEVWV</sequence>
<reference evidence="2" key="1">
    <citation type="journal article" date="2020" name="Stud. Mycol.">
        <title>101 Dothideomycetes genomes: a test case for predicting lifestyles and emergence of pathogens.</title>
        <authorList>
            <person name="Haridas S."/>
            <person name="Albert R."/>
            <person name="Binder M."/>
            <person name="Bloem J."/>
            <person name="Labutti K."/>
            <person name="Salamov A."/>
            <person name="Andreopoulos B."/>
            <person name="Baker S."/>
            <person name="Barry K."/>
            <person name="Bills G."/>
            <person name="Bluhm B."/>
            <person name="Cannon C."/>
            <person name="Castanera R."/>
            <person name="Culley D."/>
            <person name="Daum C."/>
            <person name="Ezra D."/>
            <person name="Gonzalez J."/>
            <person name="Henrissat B."/>
            <person name="Kuo A."/>
            <person name="Liang C."/>
            <person name="Lipzen A."/>
            <person name="Lutzoni F."/>
            <person name="Magnuson J."/>
            <person name="Mondo S."/>
            <person name="Nolan M."/>
            <person name="Ohm R."/>
            <person name="Pangilinan J."/>
            <person name="Park H.-J."/>
            <person name="Ramirez L."/>
            <person name="Alfaro M."/>
            <person name="Sun H."/>
            <person name="Tritt A."/>
            <person name="Yoshinaga Y."/>
            <person name="Zwiers L.-H."/>
            <person name="Turgeon B."/>
            <person name="Goodwin S."/>
            <person name="Spatafora J."/>
            <person name="Crous P."/>
            <person name="Grigoriev I."/>
        </authorList>
    </citation>
    <scope>NUCLEOTIDE SEQUENCE</scope>
    <source>
        <strain evidence="2">CBS 122367</strain>
    </source>
</reference>
<evidence type="ECO:0000313" key="2">
    <source>
        <dbReference type="EMBL" id="KAF2675864.1"/>
    </source>
</evidence>
<feature type="transmembrane region" description="Helical" evidence="1">
    <location>
        <begin position="21"/>
        <end position="40"/>
    </location>
</feature>